<organism evidence="1 2">
    <name type="scientific">Sclerotinia sclerotiorum (strain ATCC 18683 / 1980 / Ss-1)</name>
    <name type="common">White mold</name>
    <name type="synonym">Whetzelinia sclerotiorum</name>
    <dbReference type="NCBI Taxonomy" id="665079"/>
    <lineage>
        <taxon>Eukaryota</taxon>
        <taxon>Fungi</taxon>
        <taxon>Dikarya</taxon>
        <taxon>Ascomycota</taxon>
        <taxon>Pezizomycotina</taxon>
        <taxon>Leotiomycetes</taxon>
        <taxon>Helotiales</taxon>
        <taxon>Sclerotiniaceae</taxon>
        <taxon>Sclerotinia</taxon>
    </lineage>
</organism>
<dbReference type="InterPro" id="IPR024222">
    <property type="entry name" value="Ten1_fungal"/>
</dbReference>
<dbReference type="OrthoDB" id="5275361at2759"/>
<sequence>MYKQYSGPISSKLTLLANLLQFSQGDKVRFLGCVTNYDRTSAVLTLEHNFPVDNGFKALVNIQLLLNSVKSHETRIGEWVNVVGYVVDIGEHQDTKVCLSGSEIAIQAIVLWSSGPIQLDAYERSLMPCH</sequence>
<accession>A0A1D9QC61</accession>
<dbReference type="GO" id="GO:0043047">
    <property type="term" value="F:single-stranded telomeric DNA binding"/>
    <property type="evidence" value="ECO:0007669"/>
    <property type="project" value="InterPro"/>
</dbReference>
<dbReference type="EMBL" id="CP017822">
    <property type="protein sequence ID" value="APA12362.1"/>
    <property type="molecule type" value="Genomic_DNA"/>
</dbReference>
<dbReference type="Proteomes" id="UP000177798">
    <property type="component" value="Chromosome 9"/>
</dbReference>
<proteinExistence type="predicted"/>
<evidence type="ECO:0008006" key="3">
    <source>
        <dbReference type="Google" id="ProtNLM"/>
    </source>
</evidence>
<dbReference type="Gene3D" id="2.40.50.140">
    <property type="entry name" value="Nucleic acid-binding proteins"/>
    <property type="match status" value="1"/>
</dbReference>
<dbReference type="Pfam" id="PF12658">
    <property type="entry name" value="Ten1"/>
    <property type="match status" value="1"/>
</dbReference>
<dbReference type="VEuPathDB" id="FungiDB:sscle_09g071320"/>
<dbReference type="AlphaFoldDB" id="A0A1D9QC61"/>
<reference evidence="2" key="1">
    <citation type="journal article" date="2017" name="Genome Biol. Evol.">
        <title>The complete genome sequence of the phytopathogenic fungus Sclerotinia sclerotiorum reveals insights into the genome architecture of broad host range pathogens.</title>
        <authorList>
            <person name="Derbyshire M."/>
            <person name="Denton-Giles M."/>
            <person name="Hegedus D."/>
            <person name="Seifbarghy S."/>
            <person name="Rollins J."/>
            <person name="van Kan J."/>
            <person name="Seidl M.F."/>
            <person name="Faino L."/>
            <person name="Mbengue M."/>
            <person name="Navaud O."/>
            <person name="Raffaele S."/>
            <person name="Hammond-Kosack K."/>
            <person name="Heard S."/>
            <person name="Oliver R."/>
        </authorList>
    </citation>
    <scope>NUCLEOTIDE SEQUENCE [LARGE SCALE GENOMIC DNA]</scope>
    <source>
        <strain evidence="2">ATCC 18683 / 1980 / Ss-1</strain>
    </source>
</reference>
<dbReference type="InterPro" id="IPR012340">
    <property type="entry name" value="NA-bd_OB-fold"/>
</dbReference>
<dbReference type="GO" id="GO:1990879">
    <property type="term" value="C:CST complex"/>
    <property type="evidence" value="ECO:0007669"/>
    <property type="project" value="InterPro"/>
</dbReference>
<gene>
    <name evidence="1" type="ORF">sscle_09g071320</name>
</gene>
<dbReference type="GO" id="GO:0016233">
    <property type="term" value="P:telomere capping"/>
    <property type="evidence" value="ECO:0007669"/>
    <property type="project" value="InterPro"/>
</dbReference>
<name>A0A1D9QC61_SCLS1</name>
<evidence type="ECO:0000313" key="1">
    <source>
        <dbReference type="EMBL" id="APA12362.1"/>
    </source>
</evidence>
<evidence type="ECO:0000313" key="2">
    <source>
        <dbReference type="Proteomes" id="UP000177798"/>
    </source>
</evidence>
<protein>
    <recommendedName>
        <fullName evidence="3">CST complex subunit Ten1</fullName>
    </recommendedName>
</protein>